<dbReference type="InterPro" id="IPR038404">
    <property type="entry name" value="TRAP_DctP_sf"/>
</dbReference>
<accession>A0AAU9ET64</accession>
<dbReference type="NCBIfam" id="NF037995">
    <property type="entry name" value="TRAP_S1"/>
    <property type="match status" value="1"/>
</dbReference>
<protein>
    <submittedName>
        <fullName evidence="3">C4-dicarboxylate ABC transporter substrate-binding protein</fullName>
    </submittedName>
</protein>
<name>A0AAU9ET64_9BACT</name>
<dbReference type="RefSeq" id="WP_338606591.1">
    <property type="nucleotide sequence ID" value="NZ_AP028679.1"/>
</dbReference>
<gene>
    <name evidence="3" type="ORF">FAK_19860</name>
</gene>
<dbReference type="CDD" id="cd13665">
    <property type="entry name" value="PBP2_TRAP_Dctp3_4"/>
    <property type="match status" value="1"/>
</dbReference>
<evidence type="ECO:0000313" key="3">
    <source>
        <dbReference type="EMBL" id="BEQ14920.1"/>
    </source>
</evidence>
<dbReference type="GO" id="GO:0055085">
    <property type="term" value="P:transmembrane transport"/>
    <property type="evidence" value="ECO:0007669"/>
    <property type="project" value="InterPro"/>
</dbReference>
<sequence length="357" mass="39756">MRKSAWLLGLFAALMICFGGFTGAKAADEKKSIHIKFSTWHPPMSREVKTVWIPMLEELKKRSNGRITYTLYAGGALGKGPEHFDIVKNGLADMGYFTATWTPGRFPLTDVLSMASWVDGKDLAANIGNQVYEKALQEEFKGVKVLELNGCIQSFLWTTKPVHTLEDLKGLKIRTPGGMQTGYIKSLGAQPVFMPLGDVYLAMETGTIDGLVTCPPLVLAFKLYEVAKYGVKATFGCVSEGVIMNEKFWNNTPPDLQKIIVEVVGNPFATTHGLDKKTYAQMITEIQGKGVKLYTLPPKEEERWFTRFQEVTRKWVAEMEKQGKPAKEAVMMYTKIVEQAGSKCVAAPPEWHTDGKK</sequence>
<dbReference type="KEGG" id="dmp:FAK_19860"/>
<dbReference type="PANTHER" id="PTHR33376">
    <property type="match status" value="1"/>
</dbReference>
<dbReference type="PANTHER" id="PTHR33376:SF15">
    <property type="entry name" value="BLL6794 PROTEIN"/>
    <property type="match status" value="1"/>
</dbReference>
<dbReference type="AlphaFoldDB" id="A0AAU9ET64"/>
<dbReference type="Gene3D" id="3.40.190.170">
    <property type="entry name" value="Bacterial extracellular solute-binding protein, family 7"/>
    <property type="match status" value="1"/>
</dbReference>
<feature type="signal peptide" evidence="2">
    <location>
        <begin position="1"/>
        <end position="26"/>
    </location>
</feature>
<keyword evidence="4" id="KW-1185">Reference proteome</keyword>
<evidence type="ECO:0000256" key="2">
    <source>
        <dbReference type="SAM" id="SignalP"/>
    </source>
</evidence>
<evidence type="ECO:0000256" key="1">
    <source>
        <dbReference type="ARBA" id="ARBA00022729"/>
    </source>
</evidence>
<dbReference type="SUPFAM" id="SSF53850">
    <property type="entry name" value="Periplasmic binding protein-like II"/>
    <property type="match status" value="1"/>
</dbReference>
<reference evidence="4" key="1">
    <citation type="journal article" date="2023" name="Arch. Microbiol.">
        <title>Desulfoferula mesophilus gen. nov. sp. nov., a mesophilic sulfate-reducing bacterium isolated from a brackish lake sediment.</title>
        <authorList>
            <person name="Watanabe T."/>
            <person name="Yabe T."/>
            <person name="Tsuji J.M."/>
            <person name="Fukui M."/>
        </authorList>
    </citation>
    <scope>NUCLEOTIDE SEQUENCE [LARGE SCALE GENOMIC DNA]</scope>
    <source>
        <strain evidence="4">12FAK</strain>
    </source>
</reference>
<dbReference type="Pfam" id="PF03480">
    <property type="entry name" value="DctP"/>
    <property type="match status" value="1"/>
</dbReference>
<proteinExistence type="predicted"/>
<evidence type="ECO:0000313" key="4">
    <source>
        <dbReference type="Proteomes" id="UP001366166"/>
    </source>
</evidence>
<dbReference type="InterPro" id="IPR018389">
    <property type="entry name" value="DctP_fam"/>
</dbReference>
<feature type="chain" id="PRO_5043829602" evidence="2">
    <location>
        <begin position="27"/>
        <end position="357"/>
    </location>
</feature>
<keyword evidence="1 2" id="KW-0732">Signal</keyword>
<organism evidence="3 4">
    <name type="scientific">Desulfoferula mesophila</name>
    <dbReference type="NCBI Taxonomy" id="3058419"/>
    <lineage>
        <taxon>Bacteria</taxon>
        <taxon>Pseudomonadati</taxon>
        <taxon>Thermodesulfobacteriota</taxon>
        <taxon>Desulfarculia</taxon>
        <taxon>Desulfarculales</taxon>
        <taxon>Desulfarculaceae</taxon>
        <taxon>Desulfoferula</taxon>
    </lineage>
</organism>
<dbReference type="EMBL" id="AP028679">
    <property type="protein sequence ID" value="BEQ14920.1"/>
    <property type="molecule type" value="Genomic_DNA"/>
</dbReference>
<dbReference type="Proteomes" id="UP001366166">
    <property type="component" value="Chromosome"/>
</dbReference>